<keyword evidence="17" id="KW-0482">Metalloprotease</keyword>
<keyword evidence="14" id="KW-0106">Calcium</keyword>
<dbReference type="InterPro" id="IPR045357">
    <property type="entry name" value="Aminopeptidase_N-like_N"/>
</dbReference>
<evidence type="ECO:0000256" key="7">
    <source>
        <dbReference type="ARBA" id="ARBA00022438"/>
    </source>
</evidence>
<evidence type="ECO:0000256" key="3">
    <source>
        <dbReference type="ARBA" id="ARBA00004401"/>
    </source>
</evidence>
<dbReference type="Proteomes" id="UP000694865">
    <property type="component" value="Unplaced"/>
</dbReference>
<keyword evidence="7" id="KW-0031">Aminopeptidase</keyword>
<accession>A0ABM0GQ01</accession>
<dbReference type="Gene3D" id="2.60.40.1730">
    <property type="entry name" value="tricorn interacting facor f3 domain"/>
    <property type="match status" value="1"/>
</dbReference>
<evidence type="ECO:0000256" key="17">
    <source>
        <dbReference type="ARBA" id="ARBA00023049"/>
    </source>
</evidence>
<feature type="domain" description="ERAP1-like C-terminal" evidence="23">
    <location>
        <begin position="687"/>
        <end position="998"/>
    </location>
</feature>
<keyword evidence="12" id="KW-0378">Hydrolase</keyword>
<dbReference type="CDD" id="cd09601">
    <property type="entry name" value="M1_APN-Q_like"/>
    <property type="match status" value="1"/>
</dbReference>
<organism evidence="25 26">
    <name type="scientific">Saccoglossus kowalevskii</name>
    <name type="common">Acorn worm</name>
    <dbReference type="NCBI Taxonomy" id="10224"/>
    <lineage>
        <taxon>Eukaryota</taxon>
        <taxon>Metazoa</taxon>
        <taxon>Hemichordata</taxon>
        <taxon>Enteropneusta</taxon>
        <taxon>Harrimaniidae</taxon>
        <taxon>Saccoglossus</taxon>
    </lineage>
</organism>
<keyword evidence="8" id="KW-1003">Cell membrane</keyword>
<keyword evidence="25" id="KW-1185">Reference proteome</keyword>
<keyword evidence="16 21" id="KW-1133">Transmembrane helix</keyword>
<proteinExistence type="inferred from homology"/>
<feature type="domain" description="Aminopeptidase N-like N-terminal" evidence="24">
    <location>
        <begin position="149"/>
        <end position="337"/>
    </location>
</feature>
<evidence type="ECO:0000313" key="25">
    <source>
        <dbReference type="Proteomes" id="UP000694865"/>
    </source>
</evidence>
<comment type="catalytic activity">
    <reaction evidence="1">
        <text>Release of N-terminal glutamate (and to a lesser extent aspartate) from a peptide.</text>
        <dbReference type="EC" id="3.4.11.7"/>
    </reaction>
</comment>
<protein>
    <recommendedName>
        <fullName evidence="6">glutamyl aminopeptidase</fullName>
        <ecNumber evidence="6">3.4.11.7</ecNumber>
    </recommendedName>
</protein>
<dbReference type="SUPFAM" id="SSF63737">
    <property type="entry name" value="Leukotriene A4 hydrolase N-terminal domain"/>
    <property type="match status" value="1"/>
</dbReference>
<evidence type="ECO:0000256" key="11">
    <source>
        <dbReference type="ARBA" id="ARBA00022723"/>
    </source>
</evidence>
<evidence type="ECO:0000256" key="20">
    <source>
        <dbReference type="ARBA" id="ARBA00023180"/>
    </source>
</evidence>
<keyword evidence="13" id="KW-0862">Zinc</keyword>
<dbReference type="PANTHER" id="PTHR11533">
    <property type="entry name" value="PROTEASE M1 ZINC METALLOPROTEASE"/>
    <property type="match status" value="1"/>
</dbReference>
<dbReference type="Gene3D" id="1.10.390.10">
    <property type="entry name" value="Neutral Protease Domain 2"/>
    <property type="match status" value="1"/>
</dbReference>
<dbReference type="InterPro" id="IPR042097">
    <property type="entry name" value="Aminopeptidase_N-like_N_sf"/>
</dbReference>
<dbReference type="EC" id="3.4.11.7" evidence="6"/>
<comment type="subunit">
    <text evidence="5">Homodimer; disulfide-linked.</text>
</comment>
<evidence type="ECO:0000259" key="23">
    <source>
        <dbReference type="Pfam" id="PF11838"/>
    </source>
</evidence>
<evidence type="ECO:0000259" key="22">
    <source>
        <dbReference type="Pfam" id="PF01433"/>
    </source>
</evidence>
<keyword evidence="10 21" id="KW-0812">Transmembrane</keyword>
<dbReference type="InterPro" id="IPR027268">
    <property type="entry name" value="Peptidase_M4/M1_CTD_sf"/>
</dbReference>
<evidence type="ECO:0000256" key="14">
    <source>
        <dbReference type="ARBA" id="ARBA00022837"/>
    </source>
</evidence>
<gene>
    <name evidence="26" type="primary">LOC100371821</name>
</gene>
<evidence type="ECO:0000256" key="19">
    <source>
        <dbReference type="ARBA" id="ARBA00023157"/>
    </source>
</evidence>
<evidence type="ECO:0000256" key="15">
    <source>
        <dbReference type="ARBA" id="ARBA00022968"/>
    </source>
</evidence>
<dbReference type="Gene3D" id="2.60.40.1910">
    <property type="match status" value="1"/>
</dbReference>
<keyword evidence="9" id="KW-0645">Protease</keyword>
<keyword evidence="11" id="KW-0479">Metal-binding</keyword>
<dbReference type="Pfam" id="PF11838">
    <property type="entry name" value="ERAP1_C"/>
    <property type="match status" value="1"/>
</dbReference>
<dbReference type="InterPro" id="IPR024571">
    <property type="entry name" value="ERAP1-like_C_dom"/>
</dbReference>
<keyword evidence="20" id="KW-0325">Glycoprotein</keyword>
<evidence type="ECO:0000256" key="5">
    <source>
        <dbReference type="ARBA" id="ARBA00011748"/>
    </source>
</evidence>
<dbReference type="InterPro" id="IPR014782">
    <property type="entry name" value="Peptidase_M1_dom"/>
</dbReference>
<feature type="transmembrane region" description="Helical" evidence="21">
    <location>
        <begin position="92"/>
        <end position="113"/>
    </location>
</feature>
<dbReference type="Gene3D" id="1.25.50.20">
    <property type="match status" value="1"/>
</dbReference>
<evidence type="ECO:0000256" key="9">
    <source>
        <dbReference type="ARBA" id="ARBA00022670"/>
    </source>
</evidence>
<evidence type="ECO:0000256" key="6">
    <source>
        <dbReference type="ARBA" id="ARBA00012567"/>
    </source>
</evidence>
<evidence type="ECO:0000256" key="16">
    <source>
        <dbReference type="ARBA" id="ARBA00022989"/>
    </source>
</evidence>
<evidence type="ECO:0000256" key="1">
    <source>
        <dbReference type="ARBA" id="ARBA00001703"/>
    </source>
</evidence>
<evidence type="ECO:0000256" key="8">
    <source>
        <dbReference type="ARBA" id="ARBA00022475"/>
    </source>
</evidence>
<evidence type="ECO:0000256" key="4">
    <source>
        <dbReference type="ARBA" id="ARBA00010136"/>
    </source>
</evidence>
<comment type="similarity">
    <text evidence="4">Belongs to the peptidase M1 family.</text>
</comment>
<dbReference type="Pfam" id="PF17900">
    <property type="entry name" value="Peptidase_M1_N"/>
    <property type="match status" value="1"/>
</dbReference>
<dbReference type="InterPro" id="IPR034016">
    <property type="entry name" value="M1_APN-typ"/>
</dbReference>
<reference evidence="26" key="1">
    <citation type="submission" date="2025-08" db="UniProtKB">
        <authorList>
            <consortium name="RefSeq"/>
        </authorList>
    </citation>
    <scope>IDENTIFICATION</scope>
    <source>
        <tissue evidence="26">Testes</tissue>
    </source>
</reference>
<name>A0ABM0GQ01_SACKO</name>
<dbReference type="GeneID" id="100371821"/>
<evidence type="ECO:0000256" key="13">
    <source>
        <dbReference type="ARBA" id="ARBA00022833"/>
    </source>
</evidence>
<evidence type="ECO:0000313" key="26">
    <source>
        <dbReference type="RefSeq" id="XP_002734773.1"/>
    </source>
</evidence>
<evidence type="ECO:0000259" key="24">
    <source>
        <dbReference type="Pfam" id="PF17900"/>
    </source>
</evidence>
<evidence type="ECO:0000256" key="2">
    <source>
        <dbReference type="ARBA" id="ARBA00001947"/>
    </source>
</evidence>
<dbReference type="InterPro" id="IPR001930">
    <property type="entry name" value="Peptidase_M1"/>
</dbReference>
<dbReference type="SUPFAM" id="SSF55486">
    <property type="entry name" value="Metalloproteases ('zincins'), catalytic domain"/>
    <property type="match status" value="1"/>
</dbReference>
<evidence type="ECO:0000256" key="10">
    <source>
        <dbReference type="ARBA" id="ARBA00022692"/>
    </source>
</evidence>
<evidence type="ECO:0000256" key="18">
    <source>
        <dbReference type="ARBA" id="ARBA00023136"/>
    </source>
</evidence>
<comment type="subcellular location">
    <subcellularLocation>
        <location evidence="3">Cell membrane</location>
        <topology evidence="3">Single-pass type II membrane protein</topology>
    </subcellularLocation>
</comment>
<dbReference type="PANTHER" id="PTHR11533:SF276">
    <property type="entry name" value="GLUTAMYL AMINOPEPTIDASE"/>
    <property type="match status" value="1"/>
</dbReference>
<evidence type="ECO:0000256" key="12">
    <source>
        <dbReference type="ARBA" id="ARBA00022801"/>
    </source>
</evidence>
<feature type="domain" description="Peptidase M1 membrane alanine aminopeptidase" evidence="22">
    <location>
        <begin position="374"/>
        <end position="598"/>
    </location>
</feature>
<dbReference type="RefSeq" id="XP_002734773.1">
    <property type="nucleotide sequence ID" value="XM_002734727.2"/>
</dbReference>
<keyword evidence="15" id="KW-0735">Signal-anchor</keyword>
<dbReference type="Pfam" id="PF01433">
    <property type="entry name" value="Peptidase_M1"/>
    <property type="match status" value="1"/>
</dbReference>
<evidence type="ECO:0000256" key="21">
    <source>
        <dbReference type="SAM" id="Phobius"/>
    </source>
</evidence>
<dbReference type="InterPro" id="IPR050344">
    <property type="entry name" value="Peptidase_M1_aminopeptidases"/>
</dbReference>
<dbReference type="PRINTS" id="PR00756">
    <property type="entry name" value="ALADIPTASE"/>
</dbReference>
<keyword evidence="19" id="KW-1015">Disulfide bond</keyword>
<sequence length="1025" mass="117774">MSRGRAADYHPDYRRDYNHDYDNPVMASFSEFTEDIYPSRPPQKPAHAMVIQDDGASTRPPSTTPSLRSAGLHSTNVKFEEPRGFFISYCRLIWLVVVLVLLTVIVGLLAGLIRPNEEPVMVVSAEETQTTLDPSVVYHRPQLPRTLIPQRYDLNLRLDPESREFTGSVAITVKCEEATNYVVLHALELSIDPYTVTVRNKQTNNRVRMKTQFWFARHQYYVIEMDADMTLDEEYVISFSEFKGELRNDLMGLYQSDYIDASGESRSVVSSQFSPSFARKAYPCFDEPGFKAVFQASITFPDPYRALFCTPMQSAEDLPDSWKKEVYEETPPMATYLTTFVLVNDDYQYKERVKAGGYTIRFWARSAIIDDLDWALDVADRSFEFLEQYFGRADAMKKSDNVAVPTHLFSAMEGWGLATYLERLVVYNDVTSSTRKKYETATVVAHECSHVWFGNLVTMTWWNDLWLKEGFASFFMFEVIANIEPSWNMDEIVSVEVVQEALELDSFTTSHPLTYPDNQELTDLLANFDRLTYWKGASVLRMLENIVGADDFKRAIQNFLRRYEYSNADMDDIWEEVRKVTAETLGNEIDVKKVMDTWTLQKGYPVITATKNGAYSGQSTKLEQRYFVLKSPEERFDYQESPFRYKWNVLFTYVASTATLTTRSEWIDQSSRTVDVPDGSNYGNWIGNFDLAGFYRVNYEQTNWEWIIQQLRNDHNSFSPVTRAAIIDDAFSLQRAGLLDTMTALQVTLYLGRENHYAPWHAANRGFTYLRNRLHMTSYFGTFQRYILALLNDYDVTWFMPASDTVSERFLQEMLLKLSCANGAAGCVNEAVSRFDEYLESDRRIEPDQKSVVYSEGIAHGTVDDWDVMWSRAQNAQSPDEETIIMTSLTASRVPWVLDRYMQWSLNVSIVPQSLNWAVFQNIGTNIYGHFVAMDFIDDNWDAMLSTFGDNTALMGYALTGTSLINSDAGLQQLQSLKARTSDDLAAYSVLDDVIEKVAINVEWAKSYVDDVARFLESDDVQDMI</sequence>
<comment type="cofactor">
    <cofactor evidence="2">
        <name>Zn(2+)</name>
        <dbReference type="ChEBI" id="CHEBI:29105"/>
    </cofactor>
</comment>
<keyword evidence="18 21" id="KW-0472">Membrane</keyword>